<dbReference type="InterPro" id="IPR054920">
    <property type="entry name" value="BenzalDHMdlD"/>
</dbReference>
<evidence type="ECO:0000313" key="7">
    <source>
        <dbReference type="Proteomes" id="UP000263595"/>
    </source>
</evidence>
<dbReference type="PANTHER" id="PTHR43570:SF16">
    <property type="entry name" value="ALDEHYDE DEHYDROGENASE TYPE III, ISOFORM Q"/>
    <property type="match status" value="1"/>
</dbReference>
<dbReference type="EMBL" id="UNOZ01000023">
    <property type="protein sequence ID" value="SYX90995.1"/>
    <property type="molecule type" value="Genomic_DNA"/>
</dbReference>
<sequence length="436" mass="47860">MRDTSVAQIQQYFSAQKDYFTRGETRQLAFKQRALLKLKAAISAHSEEIFQALAEDLGKDRDQVEMAEIGAVINEIDFALEHLEQWCTPREVQTPAALQPSQSFIHHEPFGVCYIVGPFNYPINLTMLPLIGAIVGGNSALVKPSESTPNAARVIEKIVASAFDTCHVAVIQGGREVNEYALSLALDFIFFTGSPQVGKVVMQAAARQLIPFVLELGGKCPVLVLEDADLDQVAEQIVFGRFFNSGQTCIAPDYVLVPEALNEALVTRLVALTRSLYPQLGSTGKLITARQVQRLDQLLGSSTGRVVLGGQSDSEQRYFAATLVEQVGWDDSLMREELFGPLLPIVQYRDLDATVANINHYHYKPLAAYVFTKDRERGLALLAKIPSGDAQINAVITHSMSPYLPFGGVGPSGIGSYHGEYSFSAFTYQRSIRTVP</sequence>
<accession>A0A383RVR1</accession>
<reference evidence="7" key="1">
    <citation type="submission" date="2018-08" db="EMBL/GenBank/DDBJ databases">
        <authorList>
            <person name="Blom J."/>
        </authorList>
    </citation>
    <scope>NUCLEOTIDE SEQUENCE [LARGE SCALE GENOMIC DNA]</scope>
    <source>
        <strain evidence="7">CCOS 865</strain>
    </source>
</reference>
<dbReference type="InterPro" id="IPR016162">
    <property type="entry name" value="Ald_DH_N"/>
</dbReference>
<keyword evidence="7" id="KW-1185">Reference proteome</keyword>
<comment type="similarity">
    <text evidence="1 3">Belongs to the aldehyde dehydrogenase family.</text>
</comment>
<evidence type="ECO:0000259" key="5">
    <source>
        <dbReference type="Pfam" id="PF00171"/>
    </source>
</evidence>
<feature type="active site" evidence="4">
    <location>
        <position position="215"/>
    </location>
</feature>
<keyword evidence="2 3" id="KW-0560">Oxidoreductase</keyword>
<dbReference type="InterPro" id="IPR015590">
    <property type="entry name" value="Aldehyde_DH_dom"/>
</dbReference>
<dbReference type="Pfam" id="PF00171">
    <property type="entry name" value="Aldedh"/>
    <property type="match status" value="1"/>
</dbReference>
<dbReference type="SUPFAM" id="SSF53720">
    <property type="entry name" value="ALDH-like"/>
    <property type="match status" value="1"/>
</dbReference>
<dbReference type="InterPro" id="IPR012394">
    <property type="entry name" value="Aldehyde_DH_NAD(P)"/>
</dbReference>
<feature type="active site" evidence="4">
    <location>
        <position position="249"/>
    </location>
</feature>
<dbReference type="Gene3D" id="3.40.605.10">
    <property type="entry name" value="Aldehyde Dehydrogenase, Chain A, domain 1"/>
    <property type="match status" value="1"/>
</dbReference>
<evidence type="ECO:0000313" key="6">
    <source>
        <dbReference type="EMBL" id="SYX90995.1"/>
    </source>
</evidence>
<dbReference type="PIRSF" id="PIRSF036492">
    <property type="entry name" value="ALDH"/>
    <property type="match status" value="1"/>
</dbReference>
<proteinExistence type="inferred from homology"/>
<dbReference type="InterPro" id="IPR016163">
    <property type="entry name" value="Ald_DH_C"/>
</dbReference>
<dbReference type="RefSeq" id="WP_119142740.1">
    <property type="nucleotide sequence ID" value="NZ_CBCSFL010000054.1"/>
</dbReference>
<dbReference type="InterPro" id="IPR016160">
    <property type="entry name" value="Ald_DH_CS_CYS"/>
</dbReference>
<evidence type="ECO:0000256" key="1">
    <source>
        <dbReference type="ARBA" id="ARBA00009986"/>
    </source>
</evidence>
<evidence type="ECO:0000256" key="2">
    <source>
        <dbReference type="ARBA" id="ARBA00023002"/>
    </source>
</evidence>
<evidence type="ECO:0000256" key="4">
    <source>
        <dbReference type="PIRSR" id="PIRSR036492-1"/>
    </source>
</evidence>
<organism evidence="6 7">
    <name type="scientific">Pseudomonas reidholzensis</name>
    <dbReference type="NCBI Taxonomy" id="1785162"/>
    <lineage>
        <taxon>Bacteria</taxon>
        <taxon>Pseudomonadati</taxon>
        <taxon>Pseudomonadota</taxon>
        <taxon>Gammaproteobacteria</taxon>
        <taxon>Pseudomonadales</taxon>
        <taxon>Pseudomonadaceae</taxon>
        <taxon>Pseudomonas</taxon>
    </lineage>
</organism>
<gene>
    <name evidence="6" type="primary">mdlD</name>
    <name evidence="6" type="ORF">CCOS865_03264</name>
</gene>
<feature type="domain" description="Aldehyde dehydrogenase" evidence="5">
    <location>
        <begin position="4"/>
        <end position="431"/>
    </location>
</feature>
<dbReference type="InterPro" id="IPR016161">
    <property type="entry name" value="Ald_DH/histidinol_DH"/>
</dbReference>
<dbReference type="OrthoDB" id="9812625at2"/>
<dbReference type="FunFam" id="3.40.605.10:FF:000004">
    <property type="entry name" value="Aldehyde dehydrogenase"/>
    <property type="match status" value="1"/>
</dbReference>
<dbReference type="GO" id="GO:0005737">
    <property type="term" value="C:cytoplasm"/>
    <property type="evidence" value="ECO:0007669"/>
    <property type="project" value="TreeGrafter"/>
</dbReference>
<name>A0A383RVR1_9PSED</name>
<dbReference type="GO" id="GO:0004029">
    <property type="term" value="F:aldehyde dehydrogenase (NAD+) activity"/>
    <property type="evidence" value="ECO:0007669"/>
    <property type="project" value="TreeGrafter"/>
</dbReference>
<dbReference type="GO" id="GO:0006081">
    <property type="term" value="P:aldehyde metabolic process"/>
    <property type="evidence" value="ECO:0007669"/>
    <property type="project" value="InterPro"/>
</dbReference>
<dbReference type="Gene3D" id="3.40.309.10">
    <property type="entry name" value="Aldehyde Dehydrogenase, Chain A, domain 2"/>
    <property type="match status" value="1"/>
</dbReference>
<dbReference type="NCBIfam" id="NF045701">
    <property type="entry name" value="BenzalDHMdlD"/>
    <property type="match status" value="1"/>
</dbReference>
<dbReference type="Proteomes" id="UP000263595">
    <property type="component" value="Unassembled WGS sequence"/>
</dbReference>
<evidence type="ECO:0000256" key="3">
    <source>
        <dbReference type="PIRNR" id="PIRNR036492"/>
    </source>
</evidence>
<protein>
    <recommendedName>
        <fullName evidence="3">Aldehyde dehydrogenase</fullName>
    </recommendedName>
</protein>
<dbReference type="PANTHER" id="PTHR43570">
    <property type="entry name" value="ALDEHYDE DEHYDROGENASE"/>
    <property type="match status" value="1"/>
</dbReference>
<dbReference type="AlphaFoldDB" id="A0A383RVR1"/>
<dbReference type="CDD" id="cd07087">
    <property type="entry name" value="ALDH_F3-13-14_CALDH-like"/>
    <property type="match status" value="1"/>
</dbReference>
<dbReference type="PROSITE" id="PS00070">
    <property type="entry name" value="ALDEHYDE_DEHYDR_CYS"/>
    <property type="match status" value="1"/>
</dbReference>